<protein>
    <submittedName>
        <fullName evidence="1">7 transmembrane helices usually fused to an inactive transglutaminase family protein</fullName>
    </submittedName>
</protein>
<accession>A0A1L6T9M0</accession>
<reference evidence="1 2" key="1">
    <citation type="journal article" date="2014" name="Genome Announc.">
        <title>Comparative Genome Analysis of Two Isolates of the Fish Pathogen Piscirickettsia salmonis from Different Hosts Reveals Major Differences in Virulence-Associated Secretion Systems.</title>
        <authorList>
            <person name="Bohle H."/>
            <person name="Henriquez P."/>
            <person name="Grothusen H."/>
            <person name="Navas E."/>
            <person name="Sandoval A."/>
            <person name="Bustamante F."/>
            <person name="Bustos P."/>
            <person name="Mancilla M."/>
        </authorList>
    </citation>
    <scope>NUCLEOTIDE SEQUENCE [LARGE SCALE GENOMIC DNA]</scope>
    <source>
        <strain evidence="2">B1-32597</strain>
    </source>
</reference>
<sequence length="510" mass="56956">MRISTNLHFKLLVAALFIIGIFITCYQIKTLNTPMTPSTETSVWTVEAKVQFQPEKNKPIKAELTLPNTYQDNMKILNEKFISRNYGYSTAKSNDNIRVVTWSIRRAKGLQALYYHFVVHQQHQPGKIAAPSQTIEAYPFVNSQKVAADALLAPIRQQSADIASFTQETIRLLNQKDDHNATLLLKDADSSLKRAVVITRLLSLAKIPAKVIYGIYLLPGTTQPVPWIASFNGKKWLYFNPVTGTAGLPDNVMLWSQGEEPLFKISGANQAKITFTVSESHLNALAFLQPDHSEKATNFINFTLLSLPLQTQEIYKILMTVPIGVLIILLLRSFVGVTTLGTFMPVLIALAFRETHVVWGVVLFTLVTSIGLLARGYLNQLQLLLVPRLAVILTLVIIMMAMISIFSYKLGFERGLSIALFPMVILTMTIERVSILWDERGPQEALIAATGSLITAILAYLAMTNSLITYWAFAFPGLTLIIIAIMLLIGRYTGYRLSELLRFKAFASKL</sequence>
<dbReference type="Pfam" id="PF14402">
    <property type="entry name" value="7TM_transglut"/>
    <property type="match status" value="1"/>
</dbReference>
<keyword evidence="1" id="KW-0472">Membrane</keyword>
<dbReference type="Pfam" id="PF14400">
    <property type="entry name" value="Transglut_i_TM"/>
    <property type="match status" value="1"/>
</dbReference>
<evidence type="ECO:0000313" key="2">
    <source>
        <dbReference type="Proteomes" id="UP000029558"/>
    </source>
</evidence>
<name>A0A1L6T9M0_PISSA</name>
<dbReference type="Proteomes" id="UP000029558">
    <property type="component" value="Chromosome"/>
</dbReference>
<gene>
    <name evidence="1" type="ORF">KU39_565</name>
</gene>
<proteinExistence type="predicted"/>
<dbReference type="InterPro" id="IPR025838">
    <property type="entry name" value="Transglut_i_TM"/>
</dbReference>
<dbReference type="EMBL" id="CP012508">
    <property type="protein sequence ID" value="ALB21749.1"/>
    <property type="molecule type" value="Genomic_DNA"/>
</dbReference>
<keyword evidence="1" id="KW-0812">Transmembrane</keyword>
<dbReference type="OrthoDB" id="253840at2"/>
<dbReference type="RefSeq" id="WP_017377820.1">
    <property type="nucleotide sequence ID" value="NZ_CP012508.1"/>
</dbReference>
<evidence type="ECO:0000313" key="1">
    <source>
        <dbReference type="EMBL" id="ALB21749.1"/>
    </source>
</evidence>
<dbReference type="InterPro" id="IPR025840">
    <property type="entry name" value="7TM_transglut"/>
</dbReference>
<dbReference type="AlphaFoldDB" id="A0A1L6T9M0"/>
<organism evidence="1 2">
    <name type="scientific">Piscirickettsia salmonis</name>
    <dbReference type="NCBI Taxonomy" id="1238"/>
    <lineage>
        <taxon>Bacteria</taxon>
        <taxon>Pseudomonadati</taxon>
        <taxon>Pseudomonadota</taxon>
        <taxon>Gammaproteobacteria</taxon>
        <taxon>Thiotrichales</taxon>
        <taxon>Piscirickettsiaceae</taxon>
        <taxon>Piscirickettsia</taxon>
    </lineage>
</organism>